<comment type="caution">
    <text evidence="1">The sequence shown here is derived from an EMBL/GenBank/DDBJ whole genome shotgun (WGS) entry which is preliminary data.</text>
</comment>
<accession>A0A4D4J7G7</accession>
<gene>
    <name evidence="1" type="ORF">GTS_20990</name>
</gene>
<evidence type="ECO:0000313" key="1">
    <source>
        <dbReference type="EMBL" id="GDY30466.1"/>
    </source>
</evidence>
<name>A0A4D4J7G7_9PSEU</name>
<sequence length="84" mass="10112">MQEIFKARERLVDDYRSFTSAFIDVRNERIAAHVRENLDRGTQWPDPWLSQNPNFASRTRASTGPMPLLRTPCRTRCSRRYRWR</sequence>
<keyword evidence="2" id="KW-1185">Reference proteome</keyword>
<dbReference type="RefSeq" id="WP_137813573.1">
    <property type="nucleotide sequence ID" value="NZ_BJFL01000007.1"/>
</dbReference>
<proteinExistence type="predicted"/>
<protein>
    <submittedName>
        <fullName evidence="1">Uncharacterized protein</fullName>
    </submittedName>
</protein>
<reference evidence="2" key="1">
    <citation type="submission" date="2019-04" db="EMBL/GenBank/DDBJ databases">
        <title>Draft genome sequence of Pseudonocardiaceae bacterium SL3-2-4.</title>
        <authorList>
            <person name="Ningsih F."/>
            <person name="Yokota A."/>
            <person name="Sakai Y."/>
            <person name="Nanatani K."/>
            <person name="Yabe S."/>
            <person name="Oetari A."/>
            <person name="Sjamsuridzal W."/>
        </authorList>
    </citation>
    <scope>NUCLEOTIDE SEQUENCE [LARGE SCALE GENOMIC DNA]</scope>
    <source>
        <strain evidence="2">SL3-2-4</strain>
    </source>
</reference>
<organism evidence="1 2">
    <name type="scientific">Gandjariella thermophila</name>
    <dbReference type="NCBI Taxonomy" id="1931992"/>
    <lineage>
        <taxon>Bacteria</taxon>
        <taxon>Bacillati</taxon>
        <taxon>Actinomycetota</taxon>
        <taxon>Actinomycetes</taxon>
        <taxon>Pseudonocardiales</taxon>
        <taxon>Pseudonocardiaceae</taxon>
        <taxon>Gandjariella</taxon>
    </lineage>
</organism>
<dbReference type="OrthoDB" id="3197455at2"/>
<evidence type="ECO:0000313" key="2">
    <source>
        <dbReference type="Proteomes" id="UP000298860"/>
    </source>
</evidence>
<dbReference type="AlphaFoldDB" id="A0A4D4J7G7"/>
<dbReference type="Proteomes" id="UP000298860">
    <property type="component" value="Unassembled WGS sequence"/>
</dbReference>
<dbReference type="EMBL" id="BJFL01000007">
    <property type="protein sequence ID" value="GDY30466.1"/>
    <property type="molecule type" value="Genomic_DNA"/>
</dbReference>